<dbReference type="InterPro" id="IPR011989">
    <property type="entry name" value="ARM-like"/>
</dbReference>
<dbReference type="Proteomes" id="UP001205612">
    <property type="component" value="Unassembled WGS sequence"/>
</dbReference>
<dbReference type="SUPFAM" id="SSF48371">
    <property type="entry name" value="ARM repeat"/>
    <property type="match status" value="1"/>
</dbReference>
<protein>
    <submittedName>
        <fullName evidence="1">Uncharacterized protein</fullName>
    </submittedName>
</protein>
<evidence type="ECO:0000313" key="1">
    <source>
        <dbReference type="EMBL" id="MCS0605145.1"/>
    </source>
</evidence>
<gene>
    <name evidence="1" type="ORF">NX794_28625</name>
</gene>
<accession>A0ABT2BAN1</accession>
<organism evidence="1 2">
    <name type="scientific">Streptomyces pyxinicus</name>
    <dbReference type="NCBI Taxonomy" id="2970331"/>
    <lineage>
        <taxon>Bacteria</taxon>
        <taxon>Bacillati</taxon>
        <taxon>Actinomycetota</taxon>
        <taxon>Actinomycetes</taxon>
        <taxon>Kitasatosporales</taxon>
        <taxon>Streptomycetaceae</taxon>
        <taxon>Streptomyces</taxon>
    </lineage>
</organism>
<dbReference type="EMBL" id="JANUGP010000028">
    <property type="protein sequence ID" value="MCS0605145.1"/>
    <property type="molecule type" value="Genomic_DNA"/>
</dbReference>
<dbReference type="RefSeq" id="WP_258782148.1">
    <property type="nucleotide sequence ID" value="NZ_JANUGP010000028.1"/>
</dbReference>
<comment type="caution">
    <text evidence="1">The sequence shown here is derived from an EMBL/GenBank/DDBJ whole genome shotgun (WGS) entry which is preliminary data.</text>
</comment>
<proteinExistence type="predicted"/>
<sequence length="426" mass="45907">MREGYGVAPVDVFDLFDSRDPGAWLALDQAARSETYHRPPEIAGRSLSAALRDGVPIDDDRLALALCHHDGRIRQRALERAAGRPALLALVVVRCADWAEPVRDRARERLAEALDAESAVPLAPLILRLAGRREGDHALGLLGRVLRGASRERLAPLLTCADRAVRRYAHERAIEWGALSPAELARAAARDEDAVVQGRCADAALAGLPGRDAEGADEVLEALLGARNPRARAAGVTALRRLELPERAVGFLADRSAPVRACARYVLRQHGRDPLPWYRARCADPADPALPPGAAVGLGECGQRADAGLLWALLEHPVPGVRARAVSGLRALGVTDVPRMRRLLDDPAPGVAGEATLALLPSAGALPAEWLLERLDAARPRWQRVSAWRLLAAHGHAVRLRAARALLEDPDERLRERAGQVVARGC</sequence>
<keyword evidence="2" id="KW-1185">Reference proteome</keyword>
<evidence type="ECO:0000313" key="2">
    <source>
        <dbReference type="Proteomes" id="UP001205612"/>
    </source>
</evidence>
<name>A0ABT2BAN1_9ACTN</name>
<reference evidence="1 2" key="1">
    <citation type="submission" date="2022-08" db="EMBL/GenBank/DDBJ databases">
        <authorList>
            <person name="Somphong A."/>
            <person name="Phongsopitanun W."/>
        </authorList>
    </citation>
    <scope>NUCLEOTIDE SEQUENCE [LARGE SCALE GENOMIC DNA]</scope>
    <source>
        <strain evidence="1 2">LP11</strain>
    </source>
</reference>
<dbReference type="InterPro" id="IPR016024">
    <property type="entry name" value="ARM-type_fold"/>
</dbReference>
<dbReference type="Gene3D" id="1.25.10.10">
    <property type="entry name" value="Leucine-rich Repeat Variant"/>
    <property type="match status" value="1"/>
</dbReference>